<evidence type="ECO:0000313" key="1">
    <source>
        <dbReference type="EMBL" id="ANU26563.1"/>
    </source>
</evidence>
<dbReference type="RefSeq" id="WP_049694020.1">
    <property type="nucleotide sequence ID" value="NZ_CP016540.2"/>
</dbReference>
<sequence>MKTQIQKAFSYQQLVDMMYIANDGTISKRRVKILSIRGDSFQAYCFLRHKKRTFKIDNVLSLMPVIVKERQII</sequence>
<accession>A0A1B1S040</accession>
<dbReference type="OrthoDB" id="2112405at2"/>
<proteinExistence type="predicted"/>
<reference evidence="1" key="1">
    <citation type="submission" date="2016-10" db="EMBL/GenBank/DDBJ databases">
        <authorList>
            <person name="See-Too W.S."/>
        </authorList>
    </citation>
    <scope>NUCLEOTIDE SEQUENCE</scope>
    <source>
        <strain evidence="1">L10.15</strain>
    </source>
</reference>
<keyword evidence="2" id="KW-1185">Reference proteome</keyword>
<dbReference type="Proteomes" id="UP000053354">
    <property type="component" value="Chromosome"/>
</dbReference>
<dbReference type="EMBL" id="CP016540">
    <property type="protein sequence ID" value="ANU26563.1"/>
    <property type="molecule type" value="Genomic_DNA"/>
</dbReference>
<dbReference type="KEGG" id="pll:I858_005940"/>
<gene>
    <name evidence="1" type="ORF">I858_005940</name>
</gene>
<evidence type="ECO:0000313" key="2">
    <source>
        <dbReference type="Proteomes" id="UP000053354"/>
    </source>
</evidence>
<dbReference type="AlphaFoldDB" id="A0A1B1S040"/>
<protein>
    <submittedName>
        <fullName evidence="1">Transcriptional regulator</fullName>
    </submittedName>
</protein>
<dbReference type="STRING" id="1302659.I858_005940"/>
<organism evidence="1 2">
    <name type="scientific">Planococcus versutus</name>
    <dbReference type="NCBI Taxonomy" id="1302659"/>
    <lineage>
        <taxon>Bacteria</taxon>
        <taxon>Bacillati</taxon>
        <taxon>Bacillota</taxon>
        <taxon>Bacilli</taxon>
        <taxon>Bacillales</taxon>
        <taxon>Caryophanaceae</taxon>
        <taxon>Planococcus</taxon>
    </lineage>
</organism>
<name>A0A1B1S040_9BACL</name>